<dbReference type="InterPro" id="IPR050570">
    <property type="entry name" value="Cell_wall_metabolism_enzyme"/>
</dbReference>
<dbReference type="PANTHER" id="PTHR21666:SF270">
    <property type="entry name" value="MUREIN HYDROLASE ACTIVATOR ENVC"/>
    <property type="match status" value="1"/>
</dbReference>
<dbReference type="EMBL" id="CP041692">
    <property type="protein sequence ID" value="QDP95002.1"/>
    <property type="molecule type" value="Genomic_DNA"/>
</dbReference>
<dbReference type="CDD" id="cd12797">
    <property type="entry name" value="M23_peptidase"/>
    <property type="match status" value="1"/>
</dbReference>
<dbReference type="OrthoDB" id="1099523at2"/>
<dbReference type="Pfam" id="PF26571">
    <property type="entry name" value="VldE"/>
    <property type="match status" value="1"/>
</dbReference>
<dbReference type="Pfam" id="PF01551">
    <property type="entry name" value="Peptidase_M23"/>
    <property type="match status" value="1"/>
</dbReference>
<dbReference type="Gene3D" id="2.70.70.10">
    <property type="entry name" value="Glucose Permease (Domain IIA)"/>
    <property type="match status" value="1"/>
</dbReference>
<dbReference type="AlphaFoldDB" id="A0A516PV15"/>
<name>A0A516PV15_9ACTN</name>
<accession>A0A516PV15</accession>
<dbReference type="InterPro" id="IPR016047">
    <property type="entry name" value="M23ase_b-sheet_dom"/>
</dbReference>
<gene>
    <name evidence="3" type="ORF">FOE78_02905</name>
</gene>
<evidence type="ECO:0000259" key="1">
    <source>
        <dbReference type="Pfam" id="PF01551"/>
    </source>
</evidence>
<dbReference type="KEGG" id="mik:FOE78_02905"/>
<dbReference type="Proteomes" id="UP000319263">
    <property type="component" value="Chromosome"/>
</dbReference>
<dbReference type="PANTHER" id="PTHR21666">
    <property type="entry name" value="PEPTIDASE-RELATED"/>
    <property type="match status" value="1"/>
</dbReference>
<sequence length="405" mass="42819">MSLPGQAAVIGIATALQESSLKNLPGGDRDSVGLFQQRAGWGSYTDRADPKQSARLFFQALKKTRGWELMSVTAAAQAVQRSAFPDAYTKFEKTAAGLVATFQSHAEPGTAQAQIMAGSAMCGTGAAQSCPTTGMPVEAGLTPDALRVLRCTKQHWPQVTSLGGIGDRPSNVDRDHQEGRAIDAMIPNCHTDIGRKLGKTVADWAVANRQRLGVKYVIWNAHIWNVARAKEGWRACAGPNASCYSGPDDTAAHRDHVHISVYGNQAGQTSTTNSGTPVLPVDHYTISATFGQCSSHWANCHTGLDFAAATSTPIHATLSGIVVWTGWGGAYGNLTKVQDAGGVQTWYAHQSAITVKEGDTVTAGQTIGRVGATGNTTGPHVHLEIRVAGTPVDPDQWLTTRGVKP</sequence>
<proteinExistence type="predicted"/>
<dbReference type="InterPro" id="IPR011055">
    <property type="entry name" value="Dup_hybrid_motif"/>
</dbReference>
<dbReference type="RefSeq" id="WP_143984985.1">
    <property type="nucleotide sequence ID" value="NZ_CP041692.1"/>
</dbReference>
<reference evidence="3 4" key="1">
    <citation type="submission" date="2019-07" db="EMBL/GenBank/DDBJ databases">
        <title>Microlunatus dokdonensis sp. nov. isolated from the rhizospheric soil of the wild plant Elymus tsukushiensis.</title>
        <authorList>
            <person name="Ghim S.-Y."/>
            <person name="Hwang Y.-J."/>
            <person name="Son J.-S."/>
            <person name="Shin J.-H."/>
        </authorList>
    </citation>
    <scope>NUCLEOTIDE SEQUENCE [LARGE SCALE GENOMIC DNA]</scope>
    <source>
        <strain evidence="3 4">KUDC0627</strain>
    </source>
</reference>
<evidence type="ECO:0000313" key="4">
    <source>
        <dbReference type="Proteomes" id="UP000319263"/>
    </source>
</evidence>
<protein>
    <submittedName>
        <fullName evidence="3">M23 family metallopeptidase</fullName>
    </submittedName>
</protein>
<evidence type="ECO:0000259" key="2">
    <source>
        <dbReference type="Pfam" id="PF26571"/>
    </source>
</evidence>
<dbReference type="SUPFAM" id="SSF51261">
    <property type="entry name" value="Duplicated hybrid motif"/>
    <property type="match status" value="1"/>
</dbReference>
<feature type="domain" description="M23ase beta-sheet core" evidence="1">
    <location>
        <begin position="301"/>
        <end position="394"/>
    </location>
</feature>
<dbReference type="GO" id="GO:0004222">
    <property type="term" value="F:metalloendopeptidase activity"/>
    <property type="evidence" value="ECO:0007669"/>
    <property type="project" value="TreeGrafter"/>
</dbReference>
<evidence type="ECO:0000313" key="3">
    <source>
        <dbReference type="EMBL" id="QDP95002.1"/>
    </source>
</evidence>
<dbReference type="InterPro" id="IPR058593">
    <property type="entry name" value="ARB_07466-like_C"/>
</dbReference>
<keyword evidence="4" id="KW-1185">Reference proteome</keyword>
<organism evidence="3 4">
    <name type="scientific">Microlunatus elymi</name>
    <dbReference type="NCBI Taxonomy" id="2596828"/>
    <lineage>
        <taxon>Bacteria</taxon>
        <taxon>Bacillati</taxon>
        <taxon>Actinomycetota</taxon>
        <taxon>Actinomycetes</taxon>
        <taxon>Propionibacteriales</taxon>
        <taxon>Propionibacteriaceae</taxon>
        <taxon>Microlunatus</taxon>
    </lineage>
</organism>
<feature type="domain" description="ARB-07466-like C-terminal" evidence="2">
    <location>
        <begin position="139"/>
        <end position="238"/>
    </location>
</feature>